<evidence type="ECO:0000256" key="2">
    <source>
        <dbReference type="SAM" id="Phobius"/>
    </source>
</evidence>
<evidence type="ECO:0000313" key="4">
    <source>
        <dbReference type="Proteomes" id="UP000614601"/>
    </source>
</evidence>
<dbReference type="AlphaFoldDB" id="A0A811KVX9"/>
<keyword evidence="2" id="KW-0812">Transmembrane</keyword>
<accession>A0A811KVX9</accession>
<dbReference type="OrthoDB" id="10595584at2759"/>
<keyword evidence="2" id="KW-0472">Membrane</keyword>
<organism evidence="3 4">
    <name type="scientific">Bursaphelenchus okinawaensis</name>
    <dbReference type="NCBI Taxonomy" id="465554"/>
    <lineage>
        <taxon>Eukaryota</taxon>
        <taxon>Metazoa</taxon>
        <taxon>Ecdysozoa</taxon>
        <taxon>Nematoda</taxon>
        <taxon>Chromadorea</taxon>
        <taxon>Rhabditida</taxon>
        <taxon>Tylenchina</taxon>
        <taxon>Tylenchomorpha</taxon>
        <taxon>Aphelenchoidea</taxon>
        <taxon>Aphelenchoididae</taxon>
        <taxon>Bursaphelenchus</taxon>
    </lineage>
</organism>
<evidence type="ECO:0000313" key="3">
    <source>
        <dbReference type="EMBL" id="CAD5219478.1"/>
    </source>
</evidence>
<dbReference type="EMBL" id="CAJFDH010000004">
    <property type="protein sequence ID" value="CAD5219478.1"/>
    <property type="molecule type" value="Genomic_DNA"/>
</dbReference>
<keyword evidence="4" id="KW-1185">Reference proteome</keyword>
<protein>
    <submittedName>
        <fullName evidence="3">Uncharacterized protein</fullName>
    </submittedName>
</protein>
<feature type="compositionally biased region" description="Basic and acidic residues" evidence="1">
    <location>
        <begin position="187"/>
        <end position="199"/>
    </location>
</feature>
<dbReference type="EMBL" id="CAJFCW020000004">
    <property type="protein sequence ID" value="CAG9112569.1"/>
    <property type="molecule type" value="Genomic_DNA"/>
</dbReference>
<reference evidence="3" key="1">
    <citation type="submission" date="2020-09" db="EMBL/GenBank/DDBJ databases">
        <authorList>
            <person name="Kikuchi T."/>
        </authorList>
    </citation>
    <scope>NUCLEOTIDE SEQUENCE</scope>
    <source>
        <strain evidence="3">SH1</strain>
    </source>
</reference>
<evidence type="ECO:0000256" key="1">
    <source>
        <dbReference type="SAM" id="MobiDB-lite"/>
    </source>
</evidence>
<gene>
    <name evidence="3" type="ORF">BOKJ2_LOCUS8464</name>
</gene>
<feature type="compositionally biased region" description="Low complexity" evidence="1">
    <location>
        <begin position="146"/>
        <end position="155"/>
    </location>
</feature>
<feature type="compositionally biased region" description="Low complexity" evidence="1">
    <location>
        <begin position="163"/>
        <end position="186"/>
    </location>
</feature>
<feature type="region of interest" description="Disordered" evidence="1">
    <location>
        <begin position="123"/>
        <end position="218"/>
    </location>
</feature>
<feature type="transmembrane region" description="Helical" evidence="2">
    <location>
        <begin position="46"/>
        <end position="74"/>
    </location>
</feature>
<name>A0A811KVX9_9BILA</name>
<feature type="compositionally biased region" description="Low complexity" evidence="1">
    <location>
        <begin position="200"/>
        <end position="212"/>
    </location>
</feature>
<comment type="caution">
    <text evidence="3">The sequence shown here is derived from an EMBL/GenBank/DDBJ whole genome shotgun (WGS) entry which is preliminary data.</text>
</comment>
<dbReference type="Proteomes" id="UP000614601">
    <property type="component" value="Unassembled WGS sequence"/>
</dbReference>
<proteinExistence type="predicted"/>
<keyword evidence="2" id="KW-1133">Transmembrane helix</keyword>
<dbReference type="Proteomes" id="UP000783686">
    <property type="component" value="Unassembled WGS sequence"/>
</dbReference>
<sequence length="218" mass="24607">MSHEIVSAFLTWWLKCPPPPDGSEEPDIENEIKKELAKTSPLAQALYSFVLAMILFYVLLLLRNFYYYFFYPVWQMRPVSHKRRRSRGSRKSDIHNELRTAIMNAQNQQVKMNSPVAMIYKRRSKSTMNSSKGKNFDILTPKTARSPQSGSPKSSTSERDLNSVTASMSSLSSDSSKASDAAPRSDSVLHTDSTRKSESSTKSPSSTQKSFTPNHKSQ</sequence>